<dbReference type="Proteomes" id="UP000268535">
    <property type="component" value="Unassembled WGS sequence"/>
</dbReference>
<dbReference type="InterPro" id="IPR003929">
    <property type="entry name" value="K_chnl_BK_asu"/>
</dbReference>
<evidence type="ECO:0000256" key="8">
    <source>
        <dbReference type="ARBA" id="ARBA00023065"/>
    </source>
</evidence>
<keyword evidence="2" id="KW-0813">Transport</keyword>
<evidence type="ECO:0000259" key="16">
    <source>
        <dbReference type="Pfam" id="PF22614"/>
    </source>
</evidence>
<keyword evidence="20" id="KW-1185">Reference proteome</keyword>
<evidence type="ECO:0000256" key="5">
    <source>
        <dbReference type="ARBA" id="ARBA00022826"/>
    </source>
</evidence>
<evidence type="ECO:0000256" key="3">
    <source>
        <dbReference type="ARBA" id="ARBA00022538"/>
    </source>
</evidence>
<evidence type="ECO:0000256" key="13">
    <source>
        <dbReference type="SAM" id="Phobius"/>
    </source>
</evidence>
<dbReference type="EMBL" id="ML009302">
    <property type="protein sequence ID" value="RKO97349.1"/>
    <property type="molecule type" value="Genomic_DNA"/>
</dbReference>
<reference evidence="19 20" key="1">
    <citation type="journal article" date="2018" name="Nat. Microbiol.">
        <title>Leveraging single-cell genomics to expand the fungal tree of life.</title>
        <authorList>
            <person name="Ahrendt S.R."/>
            <person name="Quandt C.A."/>
            <person name="Ciobanu D."/>
            <person name="Clum A."/>
            <person name="Salamov A."/>
            <person name="Andreopoulos B."/>
            <person name="Cheng J.F."/>
            <person name="Woyke T."/>
            <person name="Pelin A."/>
            <person name="Henrissat B."/>
            <person name="Reynolds N.K."/>
            <person name="Benny G.L."/>
            <person name="Smith M.E."/>
            <person name="James T.Y."/>
            <person name="Grigoriev I.V."/>
        </authorList>
    </citation>
    <scope>NUCLEOTIDE SEQUENCE [LARGE SCALE GENOMIC DNA]</scope>
    <source>
        <strain evidence="19 20">ATCC 52028</strain>
    </source>
</reference>
<dbReference type="PANTHER" id="PTHR10027">
    <property type="entry name" value="CALCIUM-ACTIVATED POTASSIUM CHANNEL ALPHA CHAIN"/>
    <property type="match status" value="1"/>
</dbReference>
<dbReference type="PANTHER" id="PTHR10027:SF10">
    <property type="entry name" value="SLOWPOKE 2, ISOFORM D"/>
    <property type="match status" value="1"/>
</dbReference>
<feature type="transmembrane region" description="Helical" evidence="13">
    <location>
        <begin position="234"/>
        <end position="256"/>
    </location>
</feature>
<feature type="transmembrane region" description="Helical" evidence="13">
    <location>
        <begin position="335"/>
        <end position="352"/>
    </location>
</feature>
<evidence type="ECO:0000313" key="20">
    <source>
        <dbReference type="Proteomes" id="UP000274922"/>
    </source>
</evidence>
<feature type="domain" description="Calcium-activated potassium channel BK alpha subunit" evidence="14">
    <location>
        <begin position="547"/>
        <end position="638"/>
    </location>
</feature>
<dbReference type="Gene3D" id="3.40.50.720">
    <property type="entry name" value="NAD(P)-binding Rossmann-like Domain"/>
    <property type="match status" value="2"/>
</dbReference>
<feature type="transmembrane region" description="Helical" evidence="13">
    <location>
        <begin position="262"/>
        <end position="283"/>
    </location>
</feature>
<evidence type="ECO:0000256" key="10">
    <source>
        <dbReference type="ARBA" id="ARBA00023303"/>
    </source>
</evidence>
<dbReference type="InterPro" id="IPR013099">
    <property type="entry name" value="K_chnl_dom"/>
</dbReference>
<organism evidence="17 19">
    <name type="scientific">Caulochytrium protostelioides</name>
    <dbReference type="NCBI Taxonomy" id="1555241"/>
    <lineage>
        <taxon>Eukaryota</taxon>
        <taxon>Fungi</taxon>
        <taxon>Fungi incertae sedis</taxon>
        <taxon>Chytridiomycota</taxon>
        <taxon>Chytridiomycota incertae sedis</taxon>
        <taxon>Chytridiomycetes</taxon>
        <taxon>Caulochytriales</taxon>
        <taxon>Caulochytriaceae</taxon>
        <taxon>Caulochytrium</taxon>
    </lineage>
</organism>
<dbReference type="Gene3D" id="1.20.120.350">
    <property type="entry name" value="Voltage-gated potassium channels. Chain C"/>
    <property type="match status" value="1"/>
</dbReference>
<dbReference type="Pfam" id="PF22614">
    <property type="entry name" value="Slo-like_RCK"/>
    <property type="match status" value="2"/>
</dbReference>
<feature type="region of interest" description="Disordered" evidence="12">
    <location>
        <begin position="940"/>
        <end position="1025"/>
    </location>
</feature>
<keyword evidence="5" id="KW-0631">Potassium channel</keyword>
<protein>
    <recommendedName>
        <fullName evidence="21">Calcium-activated potassium channel BK alpha subunit domain-containing protein</fullName>
    </recommendedName>
</protein>
<evidence type="ECO:0000256" key="7">
    <source>
        <dbReference type="ARBA" id="ARBA00022989"/>
    </source>
</evidence>
<dbReference type="AlphaFoldDB" id="A0A4P9WVJ2"/>
<dbReference type="GO" id="GO:0005267">
    <property type="term" value="F:potassium channel activity"/>
    <property type="evidence" value="ECO:0007669"/>
    <property type="project" value="UniProtKB-KW"/>
</dbReference>
<keyword evidence="8" id="KW-0406">Ion transport</keyword>
<evidence type="ECO:0000256" key="12">
    <source>
        <dbReference type="SAM" id="MobiDB-lite"/>
    </source>
</evidence>
<dbReference type="Pfam" id="PF03493">
    <property type="entry name" value="BK_channel_a"/>
    <property type="match status" value="1"/>
</dbReference>
<evidence type="ECO:0008006" key="21">
    <source>
        <dbReference type="Google" id="ProtNLM"/>
    </source>
</evidence>
<evidence type="ECO:0000256" key="2">
    <source>
        <dbReference type="ARBA" id="ARBA00022448"/>
    </source>
</evidence>
<dbReference type="Proteomes" id="UP000274922">
    <property type="component" value="Unassembled WGS sequence"/>
</dbReference>
<evidence type="ECO:0000256" key="4">
    <source>
        <dbReference type="ARBA" id="ARBA00022692"/>
    </source>
</evidence>
<comment type="subcellular location">
    <subcellularLocation>
        <location evidence="1">Membrane</location>
        <topology evidence="1">Multi-pass membrane protein</topology>
    </subcellularLocation>
</comment>
<keyword evidence="4 13" id="KW-0812">Transmembrane</keyword>
<name>A0A4P9WVJ2_9FUNG</name>
<keyword evidence="9 13" id="KW-0472">Membrane</keyword>
<feature type="transmembrane region" description="Helical" evidence="13">
    <location>
        <begin position="28"/>
        <end position="51"/>
    </location>
</feature>
<comment type="catalytic activity">
    <reaction evidence="11">
        <text>K(+)(in) = K(+)(out)</text>
        <dbReference type="Rhea" id="RHEA:29463"/>
        <dbReference type="ChEBI" id="CHEBI:29103"/>
    </reaction>
</comment>
<dbReference type="InterPro" id="IPR027359">
    <property type="entry name" value="Volt_channel_dom_sf"/>
</dbReference>
<feature type="domain" description="RCK N-terminal" evidence="16">
    <location>
        <begin position="739"/>
        <end position="866"/>
    </location>
</feature>
<feature type="transmembrane region" description="Helical" evidence="13">
    <location>
        <begin position="208"/>
        <end position="227"/>
    </location>
</feature>
<feature type="transmembrane region" description="Helical" evidence="13">
    <location>
        <begin position="359"/>
        <end position="380"/>
    </location>
</feature>
<dbReference type="EMBL" id="ML014233">
    <property type="protein sequence ID" value="RKP00134.1"/>
    <property type="molecule type" value="Genomic_DNA"/>
</dbReference>
<accession>A0A4P9WVJ2</accession>
<evidence type="ECO:0000256" key="9">
    <source>
        <dbReference type="ARBA" id="ARBA00023136"/>
    </source>
</evidence>
<sequence>MAPGATTTPLVADAVNGSTSTRTTIYSVILWSPFILIPACIVGVRITKLLYRYYYSRKSSQEGDEVGITDPLGELGRAIGVQSSSNKHTRRIRKEQLRLKRWAIKRSPAKPASYALYEAGISRPDVLNGNEDESADAPPPSAFDVFRQRTRSGWRENWSPEAMRKIISTTRFGRLWMVFQMALTVAAITNYIVLTYTIGNADRSHIEYLDAVIAICFLADYVLGIYVAQDRLAFYFSLGAMVDLVSSVPPLIYILISDALPYIWFLGLLRILRASRILRTYRLLSFSESEERRELTILALSFINFVFLSASIVNALETLHEESVPPSLTRWHDSLYYIMVTFSTIGFGDLTPSSSTSRLVVMVLIIIVIIWVPIQTGRLADIYKSSSPFQRAAYHVSSSNSHVILTGSISYTAVIDFCREYFYVDEEGHVVILTNSDPTLEIKKLLRHPFYRGRVVWLNGSPLSVTDLRRTKLDQATGVFLLNANESGGTEMMSGATEEEELQVTRGQDADILMQALIIKRSFPAVPLYAQVQDIRSQDLSAHCGCDRTLCVDEIKMALIALNCLVPGALTLVLNIVHTYKEDDAPPGIASTSWLKDYNAGASHQICTLRVPKSLVGSTFSQIVRAIYRAFDVLVFGISSPLEGKRLHINADPNQIVHSSDILFCFADGGDEVILRIGFYFQDLGYKPDSIAADSSHSLASLIATGHMSPEHAAGHHHRRGVPGGRAQPSDGDAAAARKRGHIILCGNTSARSIRHFVMSMRQSIMESRDMPIVVLMEHPPAVAPEGQAHRGGTIWQDIVNFGGVTFLKGTPLKRTSLQQASIETCTRIVIFTSSANRNGPHDTQLCDANAIFIYKMIAEQWPHVSYCIELVNAANTKYFARLESGPDHLAVQSVLSNDALSLGDRLMLYRTIREKRLRADENFFHQLIEFTKGEGVGGIPSLRHSSKQPPAPLGKGDSMPLLMPNDVEATGLDASPPGGARPGMRVKTVYDDGPGSKRSPIHVPSDEDEDDEDEDLRDADDDGAAGGNAYIRRLQDTADINESGLSAVPVYHFSPEFAAGCIIPHSFMHSLLAQTYFRPYIIDVVRVLCSSIRQVHPPPDMWGRTYGDLVVRWSLQGVLPVGLYRRALRQSEGESPYVHTNPPKGTVICRTDYVYVLVSTV</sequence>
<feature type="domain" description="Potassium channel" evidence="15">
    <location>
        <begin position="305"/>
        <end position="382"/>
    </location>
</feature>
<reference evidence="18" key="2">
    <citation type="submission" date="2018-04" db="EMBL/GenBank/DDBJ databases">
        <title>Leveraging single-cell genomics to expand the Fungal Tree of Life.</title>
        <authorList>
            <consortium name="DOE Joint Genome Institute"/>
            <person name="Ahrendt S.R."/>
            <person name="Quandt C.A."/>
            <person name="Ciobanu D."/>
            <person name="Clum A."/>
            <person name="Salamov A."/>
            <person name="Andreopoulos B."/>
            <person name="Cheng J.-F."/>
            <person name="Woyke T."/>
            <person name="Pelin A."/>
            <person name="Henrissat B."/>
            <person name="Benny G.L."/>
            <person name="Smith M.E."/>
            <person name="James T.Y."/>
            <person name="Grigoriev I.V."/>
        </authorList>
    </citation>
    <scope>NUCLEOTIDE SEQUENCE</scope>
    <source>
        <strain evidence="18">ATCC 52028</strain>
    </source>
</reference>
<dbReference type="InterPro" id="IPR047871">
    <property type="entry name" value="K_chnl_Slo-like"/>
</dbReference>
<feature type="transmembrane region" description="Helical" evidence="13">
    <location>
        <begin position="295"/>
        <end position="315"/>
    </location>
</feature>
<feature type="transmembrane region" description="Helical" evidence="13">
    <location>
        <begin position="175"/>
        <end position="196"/>
    </location>
</feature>
<feature type="domain" description="RCK N-terminal" evidence="16">
    <location>
        <begin position="400"/>
        <end position="529"/>
    </location>
</feature>
<dbReference type="Gene3D" id="1.10.287.70">
    <property type="match status" value="1"/>
</dbReference>
<evidence type="ECO:0000259" key="15">
    <source>
        <dbReference type="Pfam" id="PF07885"/>
    </source>
</evidence>
<dbReference type="GO" id="GO:0016020">
    <property type="term" value="C:membrane"/>
    <property type="evidence" value="ECO:0007669"/>
    <property type="project" value="UniProtKB-SubCell"/>
</dbReference>
<evidence type="ECO:0000313" key="19">
    <source>
        <dbReference type="Proteomes" id="UP000268535"/>
    </source>
</evidence>
<dbReference type="SUPFAM" id="SSF81324">
    <property type="entry name" value="Voltage-gated potassium channels"/>
    <property type="match status" value="1"/>
</dbReference>
<evidence type="ECO:0000259" key="14">
    <source>
        <dbReference type="Pfam" id="PF03493"/>
    </source>
</evidence>
<gene>
    <name evidence="17" type="ORF">CAUPRSCDRAFT_6654</name>
    <name evidence="18" type="ORF">CXG81DRAFT_13573</name>
</gene>
<keyword evidence="6" id="KW-0630">Potassium</keyword>
<keyword evidence="3" id="KW-0633">Potassium transport</keyword>
<evidence type="ECO:0000313" key="18">
    <source>
        <dbReference type="EMBL" id="RKP00134.1"/>
    </source>
</evidence>
<feature type="region of interest" description="Disordered" evidence="12">
    <location>
        <begin position="711"/>
        <end position="734"/>
    </location>
</feature>
<evidence type="ECO:0000256" key="1">
    <source>
        <dbReference type="ARBA" id="ARBA00004141"/>
    </source>
</evidence>
<proteinExistence type="predicted"/>
<evidence type="ECO:0000256" key="6">
    <source>
        <dbReference type="ARBA" id="ARBA00022958"/>
    </source>
</evidence>
<keyword evidence="7 13" id="KW-1133">Transmembrane helix</keyword>
<keyword evidence="10" id="KW-0407">Ion channel</keyword>
<feature type="compositionally biased region" description="Acidic residues" evidence="12">
    <location>
        <begin position="1007"/>
        <end position="1024"/>
    </location>
</feature>
<dbReference type="InterPro" id="IPR003148">
    <property type="entry name" value="RCK_N"/>
</dbReference>
<evidence type="ECO:0000256" key="11">
    <source>
        <dbReference type="ARBA" id="ARBA00034430"/>
    </source>
</evidence>
<dbReference type="OrthoDB" id="297496at2759"/>
<reference evidence="17" key="3">
    <citation type="submission" date="2018-08" db="EMBL/GenBank/DDBJ databases">
        <title>Leveraging single-cell genomics to expand the Fungal Tree of Life.</title>
        <authorList>
            <consortium name="DOE Joint Genome Institute"/>
            <person name="Ahrendt S.R."/>
            <person name="Quandt C.A."/>
            <person name="Ciobanu D."/>
            <person name="Clum A."/>
            <person name="Salamov A."/>
            <person name="Andreopoulos B."/>
            <person name="Cheng J.-F."/>
            <person name="Woyke T."/>
            <person name="Pelin A."/>
            <person name="Henrissat B."/>
            <person name="Reynolds N."/>
            <person name="Benny G.L."/>
            <person name="Smith M.E."/>
            <person name="James T.Y."/>
            <person name="Grigoriev I.V."/>
        </authorList>
    </citation>
    <scope>NUCLEOTIDE SEQUENCE</scope>
    <source>
        <strain evidence="17">ATCC 52028</strain>
    </source>
</reference>
<dbReference type="Pfam" id="PF07885">
    <property type="entry name" value="Ion_trans_2"/>
    <property type="match status" value="1"/>
</dbReference>
<evidence type="ECO:0000313" key="17">
    <source>
        <dbReference type="EMBL" id="RKO97349.1"/>
    </source>
</evidence>